<dbReference type="Proteomes" id="UP001320326">
    <property type="component" value="Chromosome"/>
</dbReference>
<keyword evidence="2" id="KW-1185">Reference proteome</keyword>
<proteinExistence type="predicted"/>
<dbReference type="AlphaFoldDB" id="A0AAN1X8D7"/>
<sequence>MRFVLMAGLAAYSTCLIVKSMNKSDQRRQESVVLG</sequence>
<dbReference type="EMBL" id="AP023423">
    <property type="protein sequence ID" value="BCK86831.1"/>
    <property type="molecule type" value="Genomic_DNA"/>
</dbReference>
<protein>
    <submittedName>
        <fullName evidence="1">Uncharacterized protein</fullName>
    </submittedName>
</protein>
<evidence type="ECO:0000313" key="1">
    <source>
        <dbReference type="EMBL" id="BCK86831.1"/>
    </source>
</evidence>
<gene>
    <name evidence="1" type="ORF">MIZ01_0597</name>
</gene>
<organism evidence="1 2">
    <name type="scientific">Sideroxyarcus emersonii</name>
    <dbReference type="NCBI Taxonomy" id="2764705"/>
    <lineage>
        <taxon>Bacteria</taxon>
        <taxon>Pseudomonadati</taxon>
        <taxon>Pseudomonadota</taxon>
        <taxon>Betaproteobacteria</taxon>
        <taxon>Nitrosomonadales</taxon>
        <taxon>Gallionellaceae</taxon>
        <taxon>Sideroxyarcus</taxon>
    </lineage>
</organism>
<evidence type="ECO:0000313" key="2">
    <source>
        <dbReference type="Proteomes" id="UP001320326"/>
    </source>
</evidence>
<dbReference type="KEGG" id="seme:MIZ01_0597"/>
<name>A0AAN1X8D7_9PROT</name>
<reference evidence="1 2" key="1">
    <citation type="journal article" date="2022" name="Int. J. Syst. Evol. Microbiol.">
        <title>&lt;i&gt;Sideroxyarcus emersonii&lt;/i&gt; gen. nov. sp. nov., a neutrophilic, microaerobic iron- and thiosulfate-oxidizing bacterium isolated from iron-rich wetland sediment.</title>
        <authorList>
            <person name="Kato S."/>
            <person name="Itoh T."/>
            <person name="Iino T."/>
            <person name="Ohkuma M."/>
        </authorList>
    </citation>
    <scope>NUCLEOTIDE SEQUENCE [LARGE SCALE GENOMIC DNA]</scope>
    <source>
        <strain evidence="1 2">MIZ01</strain>
    </source>
</reference>
<accession>A0AAN1X8D7</accession>